<comment type="caution">
    <text evidence="1">The sequence shown here is derived from an EMBL/GenBank/DDBJ whole genome shotgun (WGS) entry which is preliminary data.</text>
</comment>
<reference evidence="1 2" key="1">
    <citation type="submission" date="2019-11" db="EMBL/GenBank/DDBJ databases">
        <title>Draft Whole-Genome sequence of the marine photosynthetic bacterium Rhodovulum strictum DSM 11289.</title>
        <authorList>
            <person name="Kyndt J.A."/>
            <person name="Meyer T.E."/>
        </authorList>
    </citation>
    <scope>NUCLEOTIDE SEQUENCE [LARGE SCALE GENOMIC DNA]</scope>
    <source>
        <strain evidence="1 2">DSM 11289</strain>
    </source>
</reference>
<dbReference type="AlphaFoldDB" id="A0A844BNY2"/>
<evidence type="ECO:0000313" key="2">
    <source>
        <dbReference type="Proteomes" id="UP000466730"/>
    </source>
</evidence>
<name>A0A844BNY2_9RHOB</name>
<sequence>MTHLTTASPKPCNYVMAFEATYETIHHLKALAITLHDQTIESAAIDFSHRDAATLMPIIDIINEKIQLLEARHDAEHDAWSRERQEAKSA</sequence>
<dbReference type="Proteomes" id="UP000466730">
    <property type="component" value="Unassembled WGS sequence"/>
</dbReference>
<evidence type="ECO:0000313" key="1">
    <source>
        <dbReference type="EMBL" id="MRH22643.1"/>
    </source>
</evidence>
<protein>
    <submittedName>
        <fullName evidence="1">Uncharacterized protein</fullName>
    </submittedName>
</protein>
<dbReference type="RefSeq" id="WP_153749917.1">
    <property type="nucleotide sequence ID" value="NZ_BAAADI010000030.1"/>
</dbReference>
<proteinExistence type="predicted"/>
<gene>
    <name evidence="1" type="ORF">GH815_16825</name>
</gene>
<organism evidence="1 2">
    <name type="scientific">Rhodovulum strictum</name>
    <dbReference type="NCBI Taxonomy" id="58314"/>
    <lineage>
        <taxon>Bacteria</taxon>
        <taxon>Pseudomonadati</taxon>
        <taxon>Pseudomonadota</taxon>
        <taxon>Alphaproteobacteria</taxon>
        <taxon>Rhodobacterales</taxon>
        <taxon>Paracoccaceae</taxon>
        <taxon>Rhodovulum</taxon>
    </lineage>
</organism>
<keyword evidence="2" id="KW-1185">Reference proteome</keyword>
<dbReference type="EMBL" id="WJPO01000035">
    <property type="protein sequence ID" value="MRH22643.1"/>
    <property type="molecule type" value="Genomic_DNA"/>
</dbReference>
<accession>A0A844BNY2</accession>